<dbReference type="Pfam" id="PF25053">
    <property type="entry name" value="DUF7791"/>
    <property type="match status" value="1"/>
</dbReference>
<organism evidence="6 7">
    <name type="scientific">Apiospora saccharicola</name>
    <dbReference type="NCBI Taxonomy" id="335842"/>
    <lineage>
        <taxon>Eukaryota</taxon>
        <taxon>Fungi</taxon>
        <taxon>Dikarya</taxon>
        <taxon>Ascomycota</taxon>
        <taxon>Pezizomycotina</taxon>
        <taxon>Sordariomycetes</taxon>
        <taxon>Xylariomycetidae</taxon>
        <taxon>Amphisphaeriales</taxon>
        <taxon>Apiosporaceae</taxon>
        <taxon>Apiospora</taxon>
    </lineage>
</organism>
<sequence>MAGQHSILLFWQTTQQLLLQASAFNNGQATDGFDHDAWTKRYEGLVQQLEGGGGGASACWKTSQDILIRLKRLAANTPDTQQRQMPFTEQDTEALEQRLSDIRQHLHIAAETTEATETVSDLAHTLSGVQVGNPIPAASGLAQEVRPETGRPTVSSPPTPSRGFNQGVLQDFILESLSFTSMAFREQDIEEAHGTSFDWIFHDQAGDSHPSFFKWLTTAELGNIYWITGKPGSGKSTLIRYLAGHRRTRRMLQTWAGISPVTIAGFYFWTSGSQEQRSQTGLLRSLLFQLLSTKPDLIATALPHLWQKLAAMTSKERVATKIEWSVSELMEGFSTFLQHGLSASTNTKLCLFVDGLDEFEGDHEAIIHFFRGLAEGKHGAQIKLCLSSRPWPVFARAFEYAVPNLKLQASNLQDMMRYAIDKLSSSNDNMRSAVMQEVEIARKLVHAIVELAGGVFLWVRLVVGELIQRFDHPGAKMADMCQYVCALPAELESLFEVLVFHNQSRDKQAETSRLFQLVRARETVADFLQDDSAMSLSLWELAFAINGGGDDLAALERAVQQEPETRASRRCADTRFWALNRSVGLLEVHHRIGHGSRRRGSELEELAQNRVTYLHRTVRCRGRFETDVFDPHLRLLQSYLLQMKHPLEEPEHHRRLDEWYPGIALALTHARHVERDPHQLQARLVGEVEKTISWYWDSRGRPEMTDHWARNSFGTYEERRGNQLIMAHAYLALCTKFGLQQYVIDALDQMALDLPNTDADDDADDVDDLRAAKSESDQPPLIEETPLLHRALEFLCSRQKTIYPLSSLSFVRALLDASEKYASSHPKLAVLIGGVNAPSWSSPLLKKKQVTTWVMVLRHLRDAKRRGWIQRFDVDPSGTERWTAIVECLVQEGGADREAVVLQDGWDPEASAEGVLGRGGLLDEYADFWVEERLVPLFGEDGSGAVAAQSEVLALPVGKQSRLDHIFTAPN</sequence>
<dbReference type="Proteomes" id="UP001446871">
    <property type="component" value="Unassembled WGS sequence"/>
</dbReference>
<dbReference type="InterPro" id="IPR027417">
    <property type="entry name" value="P-loop_NTPase"/>
</dbReference>
<keyword evidence="7" id="KW-1185">Reference proteome</keyword>
<protein>
    <submittedName>
        <fullName evidence="6">Small s protein</fullName>
    </submittedName>
</protein>
<feature type="domain" description="Nephrocystin 3-like N-terminal" evidence="4">
    <location>
        <begin position="208"/>
        <end position="389"/>
    </location>
</feature>
<keyword evidence="1" id="KW-0677">Repeat</keyword>
<gene>
    <name evidence="6" type="ORF">PG996_013749</name>
</gene>
<accession>A0ABR1TGC3</accession>
<dbReference type="InterPro" id="IPR056884">
    <property type="entry name" value="NPHP3-like_N"/>
</dbReference>
<evidence type="ECO:0000256" key="3">
    <source>
        <dbReference type="SAM" id="SignalP"/>
    </source>
</evidence>
<keyword evidence="3" id="KW-0732">Signal</keyword>
<dbReference type="InterPro" id="IPR056693">
    <property type="entry name" value="DUF7791"/>
</dbReference>
<evidence type="ECO:0000256" key="1">
    <source>
        <dbReference type="ARBA" id="ARBA00022737"/>
    </source>
</evidence>
<feature type="region of interest" description="Disordered" evidence="2">
    <location>
        <begin position="142"/>
        <end position="162"/>
    </location>
</feature>
<proteinExistence type="predicted"/>
<feature type="chain" id="PRO_5045594353" evidence="3">
    <location>
        <begin position="24"/>
        <end position="971"/>
    </location>
</feature>
<feature type="domain" description="DUF7791" evidence="5">
    <location>
        <begin position="509"/>
        <end position="619"/>
    </location>
</feature>
<dbReference type="PANTHER" id="PTHR10039:SF5">
    <property type="entry name" value="NACHT DOMAIN-CONTAINING PROTEIN"/>
    <property type="match status" value="1"/>
</dbReference>
<evidence type="ECO:0000313" key="7">
    <source>
        <dbReference type="Proteomes" id="UP001446871"/>
    </source>
</evidence>
<dbReference type="PANTHER" id="PTHR10039">
    <property type="entry name" value="AMELOGENIN"/>
    <property type="match status" value="1"/>
</dbReference>
<dbReference type="Gene3D" id="3.40.50.300">
    <property type="entry name" value="P-loop containing nucleotide triphosphate hydrolases"/>
    <property type="match status" value="1"/>
</dbReference>
<comment type="caution">
    <text evidence="6">The sequence shown here is derived from an EMBL/GenBank/DDBJ whole genome shotgun (WGS) entry which is preliminary data.</text>
</comment>
<evidence type="ECO:0000256" key="2">
    <source>
        <dbReference type="SAM" id="MobiDB-lite"/>
    </source>
</evidence>
<dbReference type="Pfam" id="PF24883">
    <property type="entry name" value="NPHP3_N"/>
    <property type="match status" value="1"/>
</dbReference>
<feature type="signal peptide" evidence="3">
    <location>
        <begin position="1"/>
        <end position="23"/>
    </location>
</feature>
<reference evidence="6 7" key="1">
    <citation type="submission" date="2023-01" db="EMBL/GenBank/DDBJ databases">
        <title>Analysis of 21 Apiospora genomes using comparative genomics revels a genus with tremendous synthesis potential of carbohydrate active enzymes and secondary metabolites.</title>
        <authorList>
            <person name="Sorensen T."/>
        </authorList>
    </citation>
    <scope>NUCLEOTIDE SEQUENCE [LARGE SCALE GENOMIC DNA]</scope>
    <source>
        <strain evidence="6 7">CBS 83171</strain>
    </source>
</reference>
<name>A0ABR1TGC3_9PEZI</name>
<evidence type="ECO:0000313" key="6">
    <source>
        <dbReference type="EMBL" id="KAK8045685.1"/>
    </source>
</evidence>
<evidence type="ECO:0000259" key="4">
    <source>
        <dbReference type="Pfam" id="PF24883"/>
    </source>
</evidence>
<dbReference type="SUPFAM" id="SSF52540">
    <property type="entry name" value="P-loop containing nucleoside triphosphate hydrolases"/>
    <property type="match status" value="1"/>
</dbReference>
<dbReference type="EMBL" id="JAQQWM010000009">
    <property type="protein sequence ID" value="KAK8045685.1"/>
    <property type="molecule type" value="Genomic_DNA"/>
</dbReference>
<evidence type="ECO:0000259" key="5">
    <source>
        <dbReference type="Pfam" id="PF25053"/>
    </source>
</evidence>